<evidence type="ECO:0000256" key="1">
    <source>
        <dbReference type="SAM" id="SignalP"/>
    </source>
</evidence>
<accession>A0A9W7G9X0</accession>
<feature type="chain" id="PRO_5040963423" evidence="1">
    <location>
        <begin position="22"/>
        <end position="439"/>
    </location>
</feature>
<organism evidence="2 3">
    <name type="scientific">Triparma retinervis</name>
    <dbReference type="NCBI Taxonomy" id="2557542"/>
    <lineage>
        <taxon>Eukaryota</taxon>
        <taxon>Sar</taxon>
        <taxon>Stramenopiles</taxon>
        <taxon>Ochrophyta</taxon>
        <taxon>Bolidophyceae</taxon>
        <taxon>Parmales</taxon>
        <taxon>Triparmaceae</taxon>
        <taxon>Triparma</taxon>
    </lineage>
</organism>
<reference evidence="2" key="1">
    <citation type="submission" date="2022-07" db="EMBL/GenBank/DDBJ databases">
        <title>Genome analysis of Parmales, a sister group of diatoms, reveals the evolutionary specialization of diatoms from phago-mixotrophs to photoautotrophs.</title>
        <authorList>
            <person name="Ban H."/>
            <person name="Sato S."/>
            <person name="Yoshikawa S."/>
            <person name="Kazumasa Y."/>
            <person name="Nakamura Y."/>
            <person name="Ichinomiya M."/>
            <person name="Saitoh K."/>
            <person name="Sato N."/>
            <person name="Blanc-Mathieu R."/>
            <person name="Endo H."/>
            <person name="Kuwata A."/>
            <person name="Ogata H."/>
        </authorList>
    </citation>
    <scope>NUCLEOTIDE SEQUENCE</scope>
</reference>
<proteinExistence type="predicted"/>
<keyword evidence="3" id="KW-1185">Reference proteome</keyword>
<dbReference type="Proteomes" id="UP001165082">
    <property type="component" value="Unassembled WGS sequence"/>
</dbReference>
<dbReference type="EMBL" id="BRXZ01007970">
    <property type="protein sequence ID" value="GMI37319.1"/>
    <property type="molecule type" value="Genomic_DNA"/>
</dbReference>
<feature type="signal peptide" evidence="1">
    <location>
        <begin position="1"/>
        <end position="21"/>
    </location>
</feature>
<gene>
    <name evidence="2" type="ORF">TrRE_jg9988</name>
</gene>
<name>A0A9W7G9X0_9STRA</name>
<dbReference type="AlphaFoldDB" id="A0A9W7G9X0"/>
<keyword evidence="1" id="KW-0732">Signal</keyword>
<feature type="non-terminal residue" evidence="2">
    <location>
        <position position="439"/>
    </location>
</feature>
<sequence length="439" mass="48145">MKYIILLFAIIAISSLMAVDGWSLNPFKRGKKGAAARSKRDEVEDEISKGVSTTNEKLAVEMSEGPSTLKSYSYDYGAPTPEDEDGTLFDYADEEFNNSSFEDDSDFMSATYSYSFGTSKDPVAKSTAPSVTELSIVIETAANLLVGDSNLFAHYLDTPRGAHRLEENFAEAAKQLLRESKLPFAISSEKEDQEIGLQATLTSFTHTSDSQFEVQMSLHLTSRKEGGSVATKTLNQRAKLIELAVKSGQLVTFFDEEDGAFDTKDYGRGLRFVVEKASFLSAQKLKIEYNYDDWEKKVQATRMALPDSKPRRTDETMSFSFSTHGSYEGGDVISLGGYGSYDSFSYDSSTTHGSYEGGDVLSLGGYGSYDSFSYDSSTTHGSYEGGDVISSFGSYGSLSYDSYSWENQDREDELSPATSVIELSVELAGVTAPLSEQEQ</sequence>
<comment type="caution">
    <text evidence="2">The sequence shown here is derived from an EMBL/GenBank/DDBJ whole genome shotgun (WGS) entry which is preliminary data.</text>
</comment>
<protein>
    <submittedName>
        <fullName evidence="2">Uncharacterized protein</fullName>
    </submittedName>
</protein>
<evidence type="ECO:0000313" key="2">
    <source>
        <dbReference type="EMBL" id="GMI37319.1"/>
    </source>
</evidence>
<evidence type="ECO:0000313" key="3">
    <source>
        <dbReference type="Proteomes" id="UP001165082"/>
    </source>
</evidence>
<dbReference type="OrthoDB" id="10458587at2759"/>